<sequence>MPEQIVHSFIAVLMKSPMSRWTYNSLPRAHFTLAYIKYHPNLPAIILRTSFLVTVRVVLTCLSKVWWSSAPPKARRSQFSQPASTAISLVVLSLVLRPPTTQLILLRLHGIRFFQPPAIQGVPLYCYHASRSVCNAFISAAPFSGTIMLVFETDPKDHTNSLAEYLRSSLWLSFAILTSFQSYSDEGSRSFILLNPLLLSTPWMKLSVPKPKGSLVGKIPLCPDLAKRQDAKRIYVLDNSYRDAHADVERTTEYLGIASDT</sequence>
<comment type="caution">
    <text evidence="1">The sequence shown here is derived from an EMBL/GenBank/DDBJ whole genome shotgun (WGS) entry which is preliminary data.</text>
</comment>
<accession>A0ACB6Q886</accession>
<organism evidence="1 2">
    <name type="scientific">Lindgomyces ingoldianus</name>
    <dbReference type="NCBI Taxonomy" id="673940"/>
    <lineage>
        <taxon>Eukaryota</taxon>
        <taxon>Fungi</taxon>
        <taxon>Dikarya</taxon>
        <taxon>Ascomycota</taxon>
        <taxon>Pezizomycotina</taxon>
        <taxon>Dothideomycetes</taxon>
        <taxon>Pleosporomycetidae</taxon>
        <taxon>Pleosporales</taxon>
        <taxon>Lindgomycetaceae</taxon>
        <taxon>Lindgomyces</taxon>
    </lineage>
</organism>
<gene>
    <name evidence="1" type="ORF">BDR25DRAFT_363176</name>
</gene>
<keyword evidence="2" id="KW-1185">Reference proteome</keyword>
<name>A0ACB6Q886_9PLEO</name>
<reference evidence="1" key="1">
    <citation type="journal article" date="2020" name="Stud. Mycol.">
        <title>101 Dothideomycetes genomes: a test case for predicting lifestyles and emergence of pathogens.</title>
        <authorList>
            <person name="Haridas S."/>
            <person name="Albert R."/>
            <person name="Binder M."/>
            <person name="Bloem J."/>
            <person name="Labutti K."/>
            <person name="Salamov A."/>
            <person name="Andreopoulos B."/>
            <person name="Baker S."/>
            <person name="Barry K."/>
            <person name="Bills G."/>
            <person name="Bluhm B."/>
            <person name="Cannon C."/>
            <person name="Castanera R."/>
            <person name="Culley D."/>
            <person name="Daum C."/>
            <person name="Ezra D."/>
            <person name="Gonzalez J."/>
            <person name="Henrissat B."/>
            <person name="Kuo A."/>
            <person name="Liang C."/>
            <person name="Lipzen A."/>
            <person name="Lutzoni F."/>
            <person name="Magnuson J."/>
            <person name="Mondo S."/>
            <person name="Nolan M."/>
            <person name="Ohm R."/>
            <person name="Pangilinan J."/>
            <person name="Park H.-J."/>
            <person name="Ramirez L."/>
            <person name="Alfaro M."/>
            <person name="Sun H."/>
            <person name="Tritt A."/>
            <person name="Yoshinaga Y."/>
            <person name="Zwiers L.-H."/>
            <person name="Turgeon B."/>
            <person name="Goodwin S."/>
            <person name="Spatafora J."/>
            <person name="Crous P."/>
            <person name="Grigoriev I."/>
        </authorList>
    </citation>
    <scope>NUCLEOTIDE SEQUENCE</scope>
    <source>
        <strain evidence="1">ATCC 200398</strain>
    </source>
</reference>
<evidence type="ECO:0000313" key="1">
    <source>
        <dbReference type="EMBL" id="KAF2463089.1"/>
    </source>
</evidence>
<dbReference type="Proteomes" id="UP000799755">
    <property type="component" value="Unassembled WGS sequence"/>
</dbReference>
<proteinExistence type="predicted"/>
<evidence type="ECO:0000313" key="2">
    <source>
        <dbReference type="Proteomes" id="UP000799755"/>
    </source>
</evidence>
<dbReference type="EMBL" id="MU003554">
    <property type="protein sequence ID" value="KAF2463089.1"/>
    <property type="molecule type" value="Genomic_DNA"/>
</dbReference>
<protein>
    <submittedName>
        <fullName evidence="1">Uncharacterized protein</fullName>
    </submittedName>
</protein>